<accession>A0A2A6D0M0</accession>
<feature type="compositionally biased region" description="Polar residues" evidence="1">
    <location>
        <begin position="353"/>
        <end position="365"/>
    </location>
</feature>
<feature type="compositionally biased region" description="Polar residues" evidence="1">
    <location>
        <begin position="424"/>
        <end position="433"/>
    </location>
</feature>
<feature type="compositionally biased region" description="Low complexity" evidence="1">
    <location>
        <begin position="505"/>
        <end position="541"/>
    </location>
</feature>
<reference evidence="2" key="2">
    <citation type="submission" date="2022-06" db="UniProtKB">
        <authorList>
            <consortium name="EnsemblMetazoa"/>
        </authorList>
    </citation>
    <scope>IDENTIFICATION</scope>
    <source>
        <strain evidence="2">PS312</strain>
    </source>
</reference>
<dbReference type="EnsemblMetazoa" id="PPA18816.1">
    <property type="protein sequence ID" value="PPA18816.1"/>
    <property type="gene ID" value="WBGene00108370"/>
</dbReference>
<feature type="region of interest" description="Disordered" evidence="1">
    <location>
        <begin position="885"/>
        <end position="906"/>
    </location>
</feature>
<evidence type="ECO:0000313" key="3">
    <source>
        <dbReference type="Proteomes" id="UP000005239"/>
    </source>
</evidence>
<feature type="compositionally biased region" description="Polar residues" evidence="1">
    <location>
        <begin position="256"/>
        <end position="280"/>
    </location>
</feature>
<feature type="compositionally biased region" description="Pro residues" evidence="1">
    <location>
        <begin position="469"/>
        <end position="479"/>
    </location>
</feature>
<accession>A0A8R1UDZ1</accession>
<organism evidence="2 3">
    <name type="scientific">Pristionchus pacificus</name>
    <name type="common">Parasitic nematode worm</name>
    <dbReference type="NCBI Taxonomy" id="54126"/>
    <lineage>
        <taxon>Eukaryota</taxon>
        <taxon>Metazoa</taxon>
        <taxon>Ecdysozoa</taxon>
        <taxon>Nematoda</taxon>
        <taxon>Chromadorea</taxon>
        <taxon>Rhabditida</taxon>
        <taxon>Rhabditina</taxon>
        <taxon>Diplogasteromorpha</taxon>
        <taxon>Diplogasteroidea</taxon>
        <taxon>Neodiplogasteridae</taxon>
        <taxon>Pristionchus</taxon>
    </lineage>
</organism>
<dbReference type="AlphaFoldDB" id="A0A2A6D0M0"/>
<gene>
    <name evidence="2" type="primary">WBGene00108370</name>
</gene>
<proteinExistence type="predicted"/>
<protein>
    <submittedName>
        <fullName evidence="2">Uncharacterized protein</fullName>
    </submittedName>
</protein>
<feature type="compositionally biased region" description="Low complexity" evidence="1">
    <location>
        <begin position="710"/>
        <end position="723"/>
    </location>
</feature>
<feature type="compositionally biased region" description="Polar residues" evidence="1">
    <location>
        <begin position="441"/>
        <end position="462"/>
    </location>
</feature>
<keyword evidence="3" id="KW-1185">Reference proteome</keyword>
<name>A0A2A6D0M0_PRIPA</name>
<feature type="compositionally biased region" description="Low complexity" evidence="1">
    <location>
        <begin position="552"/>
        <end position="561"/>
    </location>
</feature>
<feature type="compositionally biased region" description="Polar residues" evidence="1">
    <location>
        <begin position="958"/>
        <end position="967"/>
    </location>
</feature>
<feature type="compositionally biased region" description="Low complexity" evidence="1">
    <location>
        <begin position="584"/>
        <end position="593"/>
    </location>
</feature>
<sequence length="1007" mass="107751">MDQFVARYMPSLQKINGDSGMNDISLLQFLTRGGLQAIGDPPTEPAENQRTSVSTLEKVEGMIASIEGNSPLSHNGTHSGLNSVGDATDHHLHNPLTVFSPSRVLAHPLQSTRSAFTSVSRRAPSSPIVVFQTTTVERPPPSETPAPSGFEDRHIKKEELSPPGETRGPYYQFPPPGKEIRQLNQPSFPALVMATQGHHFPPPSSQTQSNHAKYKKSRRDSQAHLLRLPPSHSAPDTMSLSRGDSLDDQAHPPILTSPTVKDSPNMRQDCGSSPDTSEGQSLISPSPSTSNPPPRLDGPYSREGDGPLKIKIMLNPHCYFNPPTSSSGRPPKNLLPPSPRALSPTTAVIGGVQQPQHSGSTTSDEIVSLEDVSVPSSNRRFPPPRHPGPPPFIGRYDPTSLFPPNYRPPSPSFLSKYPPHFIQLPSSTNNGPSTGVIGAAQQPQSSESATSEKAPSETNSVPLTDRRSPPPSHPGPPPQFHSLFPSNLPPTYSYLSNLHPPPFRSRPSSTNDSSSTGPAGDVQEPQSSESTTSAPETASVPLTDRPLPLSPPASNLPSTSSTGRHPQPIKKYPVNPPPPPPPRTATTTSTKPTSGIIGDDQQAVPSGSTRSEEVKIEDAPLPPGTLPGRHPSHSGFPLNPPPPGFYSTNNKPPTGKIGAAQDSEANGSTRPDTVPSDGAPPHPSALLGRPLPPPPGFLSTNNNPSSGVIGASPQSQPSGSTTSHKAPQEGTAVRPPSAFHQVSPSFNPRAPPFIHPQVSSNHLNTPWCLPQTMPPSFTNNNFCPGALGAGQPWGAPLPAPIHGDPIPVIPNPSVQGFKDAVARSNGLALLDPDQNLIIESEQGRKWAISSNFLLVALNEAVALNPEGGRQLFRRAENLIKAKKRLEKEKEKKAATSTSAHVGAPQSRCTSVPPIFNHHQFNYRPYPQATGVSQGLVTGYGHNLNPAFMMNPIAHSFRAPSTSTQHDQNPFAFDYNLEEEEAERKKELNELKRKGNTNEQETPNKKKK</sequence>
<evidence type="ECO:0000256" key="1">
    <source>
        <dbReference type="SAM" id="MobiDB-lite"/>
    </source>
</evidence>
<feature type="compositionally biased region" description="Basic and acidic residues" evidence="1">
    <location>
        <begin position="150"/>
        <end position="160"/>
    </location>
</feature>
<feature type="region of interest" description="Disordered" evidence="1">
    <location>
        <begin position="958"/>
        <end position="1007"/>
    </location>
</feature>
<feature type="compositionally biased region" description="Pro residues" evidence="1">
    <location>
        <begin position="574"/>
        <end position="583"/>
    </location>
</feature>
<evidence type="ECO:0000313" key="2">
    <source>
        <dbReference type="EnsemblMetazoa" id="PPA18816.1"/>
    </source>
</evidence>
<reference evidence="3" key="1">
    <citation type="journal article" date="2008" name="Nat. Genet.">
        <title>The Pristionchus pacificus genome provides a unique perspective on nematode lifestyle and parasitism.</title>
        <authorList>
            <person name="Dieterich C."/>
            <person name="Clifton S.W."/>
            <person name="Schuster L.N."/>
            <person name="Chinwalla A."/>
            <person name="Delehaunty K."/>
            <person name="Dinkelacker I."/>
            <person name="Fulton L."/>
            <person name="Fulton R."/>
            <person name="Godfrey J."/>
            <person name="Minx P."/>
            <person name="Mitreva M."/>
            <person name="Roeseler W."/>
            <person name="Tian H."/>
            <person name="Witte H."/>
            <person name="Yang S.P."/>
            <person name="Wilson R.K."/>
            <person name="Sommer R.J."/>
        </authorList>
    </citation>
    <scope>NUCLEOTIDE SEQUENCE [LARGE SCALE GENOMIC DNA]</scope>
    <source>
        <strain evidence="3">PS312</strain>
    </source>
</reference>
<dbReference type="Proteomes" id="UP000005239">
    <property type="component" value="Unassembled WGS sequence"/>
</dbReference>
<feature type="compositionally biased region" description="Basic and acidic residues" evidence="1">
    <location>
        <begin position="981"/>
        <end position="992"/>
    </location>
</feature>
<feature type="region of interest" description="Disordered" evidence="1">
    <location>
        <begin position="134"/>
        <end position="743"/>
    </location>
</feature>